<evidence type="ECO:0008006" key="4">
    <source>
        <dbReference type="Google" id="ProtNLM"/>
    </source>
</evidence>
<keyword evidence="3" id="KW-1185">Reference proteome</keyword>
<dbReference type="EMBL" id="JASBRG010000003">
    <property type="protein sequence ID" value="MDI3319164.1"/>
    <property type="molecule type" value="Genomic_DNA"/>
</dbReference>
<evidence type="ECO:0000313" key="2">
    <source>
        <dbReference type="EMBL" id="MDI3319164.1"/>
    </source>
</evidence>
<accession>A0ABT6R9C4</accession>
<dbReference type="Proteomes" id="UP001226434">
    <property type="component" value="Unassembled WGS sequence"/>
</dbReference>
<evidence type="ECO:0000313" key="3">
    <source>
        <dbReference type="Proteomes" id="UP001226434"/>
    </source>
</evidence>
<name>A0ABT6R9C4_9BACT</name>
<sequence>MNNLEYIEDFFKGTPTPDETKSFDERIQNDTSFAEEVAFYLSGQHAAAEMANDERRERFKQLNYNHRSSQPAKVVSMRRAVIYAAACLFLAAVVMSWLFFKPVSTEKLANHYIDSQLTTLSVSMGAHDNMQEGLEQFNAGKLQDALKTFESIYKNDNTKDLAERYAGISALRLQQYDTAISYFEDLSTKNLYSNPGKFYVALTLMKRNQAQDKERAHMLLKEVVDQNLEGKDIAAEWLKKM</sequence>
<reference evidence="2 3" key="1">
    <citation type="submission" date="2023-05" db="EMBL/GenBank/DDBJ databases">
        <title>Genome sequence of Pinibacter sp. MAH-24.</title>
        <authorList>
            <person name="Huq M.A."/>
        </authorList>
    </citation>
    <scope>NUCLEOTIDE SEQUENCE [LARGE SCALE GENOMIC DNA]</scope>
    <source>
        <strain evidence="2 3">MAH-24</strain>
    </source>
</reference>
<organism evidence="2 3">
    <name type="scientific">Pinibacter soli</name>
    <dbReference type="NCBI Taxonomy" id="3044211"/>
    <lineage>
        <taxon>Bacteria</taxon>
        <taxon>Pseudomonadati</taxon>
        <taxon>Bacteroidota</taxon>
        <taxon>Chitinophagia</taxon>
        <taxon>Chitinophagales</taxon>
        <taxon>Chitinophagaceae</taxon>
        <taxon>Pinibacter</taxon>
    </lineage>
</organism>
<proteinExistence type="predicted"/>
<dbReference type="RefSeq" id="WP_282333279.1">
    <property type="nucleotide sequence ID" value="NZ_JASBRG010000003.1"/>
</dbReference>
<feature type="transmembrane region" description="Helical" evidence="1">
    <location>
        <begin position="80"/>
        <end position="100"/>
    </location>
</feature>
<keyword evidence="1" id="KW-1133">Transmembrane helix</keyword>
<keyword evidence="1" id="KW-0812">Transmembrane</keyword>
<evidence type="ECO:0000256" key="1">
    <source>
        <dbReference type="SAM" id="Phobius"/>
    </source>
</evidence>
<keyword evidence="1" id="KW-0472">Membrane</keyword>
<comment type="caution">
    <text evidence="2">The sequence shown here is derived from an EMBL/GenBank/DDBJ whole genome shotgun (WGS) entry which is preliminary data.</text>
</comment>
<gene>
    <name evidence="2" type="ORF">QJ048_05235</name>
</gene>
<protein>
    <recommendedName>
        <fullName evidence="4">Tetratricopeptide repeat protein</fullName>
    </recommendedName>
</protein>
<dbReference type="Gene3D" id="1.25.40.10">
    <property type="entry name" value="Tetratricopeptide repeat domain"/>
    <property type="match status" value="1"/>
</dbReference>
<dbReference type="InterPro" id="IPR011990">
    <property type="entry name" value="TPR-like_helical_dom_sf"/>
</dbReference>
<dbReference type="SUPFAM" id="SSF48452">
    <property type="entry name" value="TPR-like"/>
    <property type="match status" value="2"/>
</dbReference>